<reference evidence="1 2" key="1">
    <citation type="journal article" date="2024" name="Nat. Commun.">
        <title>Phylogenomics reveals the evolutionary origins of lichenization in chlorophyte algae.</title>
        <authorList>
            <person name="Puginier C."/>
            <person name="Libourel C."/>
            <person name="Otte J."/>
            <person name="Skaloud P."/>
            <person name="Haon M."/>
            <person name="Grisel S."/>
            <person name="Petersen M."/>
            <person name="Berrin J.G."/>
            <person name="Delaux P.M."/>
            <person name="Dal Grande F."/>
            <person name="Keller J."/>
        </authorList>
    </citation>
    <scope>NUCLEOTIDE SEQUENCE [LARGE SCALE GENOMIC DNA]</scope>
    <source>
        <strain evidence="1 2">SAG 245.80</strain>
    </source>
</reference>
<dbReference type="EMBL" id="JALJOU010000036">
    <property type="protein sequence ID" value="KAK9833469.1"/>
    <property type="molecule type" value="Genomic_DNA"/>
</dbReference>
<comment type="caution">
    <text evidence="1">The sequence shown here is derived from an EMBL/GenBank/DDBJ whole genome shotgun (WGS) entry which is preliminary data.</text>
</comment>
<organism evidence="1 2">
    <name type="scientific">Elliptochloris bilobata</name>
    <dbReference type="NCBI Taxonomy" id="381761"/>
    <lineage>
        <taxon>Eukaryota</taxon>
        <taxon>Viridiplantae</taxon>
        <taxon>Chlorophyta</taxon>
        <taxon>core chlorophytes</taxon>
        <taxon>Trebouxiophyceae</taxon>
        <taxon>Trebouxiophyceae incertae sedis</taxon>
        <taxon>Elliptochloris clade</taxon>
        <taxon>Elliptochloris</taxon>
    </lineage>
</organism>
<sequence>MGLQAVLECFKRCFGFNSRPMLQPHREDLLVDSHQGLGRVSYHNPLGRVSITRQSPEQLERGSIVHFKPPKN</sequence>
<name>A0AAW1RIA4_9CHLO</name>
<keyword evidence="2" id="KW-1185">Reference proteome</keyword>
<dbReference type="Proteomes" id="UP001445335">
    <property type="component" value="Unassembled WGS sequence"/>
</dbReference>
<dbReference type="AlphaFoldDB" id="A0AAW1RIA4"/>
<protein>
    <submittedName>
        <fullName evidence="1">Uncharacterized protein</fullName>
    </submittedName>
</protein>
<accession>A0AAW1RIA4</accession>
<proteinExistence type="predicted"/>
<evidence type="ECO:0000313" key="1">
    <source>
        <dbReference type="EMBL" id="KAK9833469.1"/>
    </source>
</evidence>
<evidence type="ECO:0000313" key="2">
    <source>
        <dbReference type="Proteomes" id="UP001445335"/>
    </source>
</evidence>
<gene>
    <name evidence="1" type="ORF">WJX81_007779</name>
</gene>